<dbReference type="PANTHER" id="PTHR47506">
    <property type="entry name" value="TRANSCRIPTIONAL REGULATORY PROTEIN"/>
    <property type="match status" value="1"/>
</dbReference>
<dbReference type="Gene3D" id="1.10.10.60">
    <property type="entry name" value="Homeodomain-like"/>
    <property type="match status" value="1"/>
</dbReference>
<dbReference type="GO" id="GO:0003677">
    <property type="term" value="F:DNA binding"/>
    <property type="evidence" value="ECO:0007669"/>
    <property type="project" value="UniProtKB-UniRule"/>
</dbReference>
<dbReference type="Proteomes" id="UP000181976">
    <property type="component" value="Unassembled WGS sequence"/>
</dbReference>
<accession>A0A1I2F056</accession>
<evidence type="ECO:0000313" key="6">
    <source>
        <dbReference type="EMBL" id="SFE97890.1"/>
    </source>
</evidence>
<evidence type="ECO:0000256" key="1">
    <source>
        <dbReference type="ARBA" id="ARBA00023015"/>
    </source>
</evidence>
<dbReference type="PROSITE" id="PS50977">
    <property type="entry name" value="HTH_TETR_2"/>
    <property type="match status" value="1"/>
</dbReference>
<keyword evidence="7" id="KW-1185">Reference proteome</keyword>
<dbReference type="InterPro" id="IPR036271">
    <property type="entry name" value="Tet_transcr_reg_TetR-rel_C_sf"/>
</dbReference>
<dbReference type="AlphaFoldDB" id="A0A1I2F056"/>
<dbReference type="Pfam" id="PF00440">
    <property type="entry name" value="TetR_N"/>
    <property type="match status" value="1"/>
</dbReference>
<evidence type="ECO:0000259" key="5">
    <source>
        <dbReference type="PROSITE" id="PS50977"/>
    </source>
</evidence>
<dbReference type="STRING" id="385682.SAMN05444380_12529"/>
<name>A0A1I2F056_9BACT</name>
<dbReference type="FunCoup" id="A0A1I2F056">
    <property type="interactions" value="106"/>
</dbReference>
<keyword evidence="2 4" id="KW-0238">DNA-binding</keyword>
<organism evidence="6 7">
    <name type="scientific">Thermophagus xiamenensis</name>
    <dbReference type="NCBI Taxonomy" id="385682"/>
    <lineage>
        <taxon>Bacteria</taxon>
        <taxon>Pseudomonadati</taxon>
        <taxon>Bacteroidota</taxon>
        <taxon>Bacteroidia</taxon>
        <taxon>Marinilabiliales</taxon>
        <taxon>Marinilabiliaceae</taxon>
        <taxon>Thermophagus</taxon>
    </lineage>
</organism>
<dbReference type="eggNOG" id="COG1309">
    <property type="taxonomic scope" value="Bacteria"/>
</dbReference>
<reference evidence="6 7" key="1">
    <citation type="submission" date="2016-10" db="EMBL/GenBank/DDBJ databases">
        <authorList>
            <person name="de Groot N.N."/>
        </authorList>
    </citation>
    <scope>NUCLEOTIDE SEQUENCE [LARGE SCALE GENOMIC DNA]</scope>
    <source>
        <strain evidence="6 7">DSM 19012</strain>
    </source>
</reference>
<dbReference type="Gene3D" id="1.10.357.10">
    <property type="entry name" value="Tetracycline Repressor, domain 2"/>
    <property type="match status" value="1"/>
</dbReference>
<proteinExistence type="predicted"/>
<dbReference type="RefSeq" id="WP_010528432.1">
    <property type="nucleotide sequence ID" value="NZ_AFSL01000084.1"/>
</dbReference>
<sequence length="208" mass="24749">MDTREKILRRASQLFFTRGIKHVTMDELAMEVGVSKRTIYEVFKDKYDLLQASIHFFQNEREQLLKNIIDHSENVIDSIVRMLNLGLESTKLVTPIYLHELKKFYPEVWDETIRKSRESSHDKLQKLLDRGKQEGVFRDDINSRLVARIFYEQMFLVHNKDIFPEEEFPTKELYENIFLNFARGICTLKGLKMLEELLTDPKTNRFGL</sequence>
<evidence type="ECO:0000256" key="3">
    <source>
        <dbReference type="ARBA" id="ARBA00023163"/>
    </source>
</evidence>
<keyword evidence="1" id="KW-0805">Transcription regulation</keyword>
<evidence type="ECO:0000256" key="4">
    <source>
        <dbReference type="PROSITE-ProRule" id="PRU00335"/>
    </source>
</evidence>
<gene>
    <name evidence="6" type="ORF">SAMN05444380_12529</name>
</gene>
<evidence type="ECO:0000313" key="7">
    <source>
        <dbReference type="Proteomes" id="UP000181976"/>
    </source>
</evidence>
<dbReference type="InParanoid" id="A0A1I2F056"/>
<feature type="domain" description="HTH tetR-type" evidence="5">
    <location>
        <begin position="1"/>
        <end position="61"/>
    </location>
</feature>
<dbReference type="InterPro" id="IPR009057">
    <property type="entry name" value="Homeodomain-like_sf"/>
</dbReference>
<dbReference type="EMBL" id="FONA01000025">
    <property type="protein sequence ID" value="SFE97890.1"/>
    <property type="molecule type" value="Genomic_DNA"/>
</dbReference>
<keyword evidence="3" id="KW-0804">Transcription</keyword>
<evidence type="ECO:0000256" key="2">
    <source>
        <dbReference type="ARBA" id="ARBA00023125"/>
    </source>
</evidence>
<feature type="DNA-binding region" description="H-T-H motif" evidence="4">
    <location>
        <begin position="24"/>
        <end position="43"/>
    </location>
</feature>
<dbReference type="InterPro" id="IPR001647">
    <property type="entry name" value="HTH_TetR"/>
</dbReference>
<dbReference type="OrthoDB" id="881297at2"/>
<dbReference type="SUPFAM" id="SSF48498">
    <property type="entry name" value="Tetracyclin repressor-like, C-terminal domain"/>
    <property type="match status" value="1"/>
</dbReference>
<dbReference type="PRINTS" id="PR00455">
    <property type="entry name" value="HTHTETR"/>
</dbReference>
<dbReference type="PANTHER" id="PTHR47506:SF1">
    <property type="entry name" value="HTH-TYPE TRANSCRIPTIONAL REGULATOR YJDC"/>
    <property type="match status" value="1"/>
</dbReference>
<dbReference type="SUPFAM" id="SSF46689">
    <property type="entry name" value="Homeodomain-like"/>
    <property type="match status" value="1"/>
</dbReference>
<protein>
    <submittedName>
        <fullName evidence="6">Transcriptional regulator, TetR family</fullName>
    </submittedName>
</protein>